<dbReference type="EMBL" id="JACRTK010000002">
    <property type="protein sequence ID" value="MBC8590479.1"/>
    <property type="molecule type" value="Genomic_DNA"/>
</dbReference>
<dbReference type="GO" id="GO:0005829">
    <property type="term" value="C:cytosol"/>
    <property type="evidence" value="ECO:0007669"/>
    <property type="project" value="TreeGrafter"/>
</dbReference>
<comment type="subcellular location">
    <subcellularLocation>
        <location evidence="7">Cytoplasm</location>
    </subcellularLocation>
</comment>
<dbReference type="InterPro" id="IPR003231">
    <property type="entry name" value="ACP"/>
</dbReference>
<dbReference type="Gene3D" id="1.10.1200.10">
    <property type="entry name" value="ACP-like"/>
    <property type="match status" value="1"/>
</dbReference>
<proteinExistence type="inferred from homology"/>
<keyword evidence="5 7" id="KW-0443">Lipid metabolism</keyword>
<dbReference type="InterPro" id="IPR006162">
    <property type="entry name" value="Ppantetheine_attach_site"/>
</dbReference>
<evidence type="ECO:0000256" key="9">
    <source>
        <dbReference type="RuleBase" id="RU003545"/>
    </source>
</evidence>
<dbReference type="InterPro" id="IPR036736">
    <property type="entry name" value="ACP-like_sf"/>
</dbReference>
<feature type="domain" description="Carrier" evidence="10">
    <location>
        <begin position="1"/>
        <end position="75"/>
    </location>
</feature>
<keyword evidence="7" id="KW-0963">Cytoplasm</keyword>
<evidence type="ECO:0000256" key="7">
    <source>
        <dbReference type="HAMAP-Rule" id="MF_01217"/>
    </source>
</evidence>
<dbReference type="SUPFAM" id="SSF47336">
    <property type="entry name" value="ACP-like"/>
    <property type="match status" value="1"/>
</dbReference>
<evidence type="ECO:0000256" key="1">
    <source>
        <dbReference type="ARBA" id="ARBA00022450"/>
    </source>
</evidence>
<reference evidence="11 12" key="1">
    <citation type="submission" date="2020-08" db="EMBL/GenBank/DDBJ databases">
        <title>Genome public.</title>
        <authorList>
            <person name="Liu C."/>
            <person name="Sun Q."/>
        </authorList>
    </citation>
    <scope>NUCLEOTIDE SEQUENCE [LARGE SCALE GENOMIC DNA]</scope>
    <source>
        <strain evidence="11 12">NSJ-26</strain>
    </source>
</reference>
<dbReference type="NCBIfam" id="NF002150">
    <property type="entry name" value="PRK00982.1-4"/>
    <property type="match status" value="1"/>
</dbReference>
<keyword evidence="2 7" id="KW-0444">Lipid biosynthesis</keyword>
<evidence type="ECO:0000313" key="11">
    <source>
        <dbReference type="EMBL" id="MBC8590479.1"/>
    </source>
</evidence>
<dbReference type="GO" id="GO:0016020">
    <property type="term" value="C:membrane"/>
    <property type="evidence" value="ECO:0007669"/>
    <property type="project" value="GOC"/>
</dbReference>
<dbReference type="Pfam" id="PF00550">
    <property type="entry name" value="PP-binding"/>
    <property type="match status" value="1"/>
</dbReference>
<evidence type="ECO:0000256" key="2">
    <source>
        <dbReference type="ARBA" id="ARBA00022516"/>
    </source>
</evidence>
<dbReference type="PANTHER" id="PTHR20863:SF76">
    <property type="entry name" value="CARRIER DOMAIN-CONTAINING PROTEIN"/>
    <property type="match status" value="1"/>
</dbReference>
<keyword evidence="4 7" id="KW-0276">Fatty acid metabolism</keyword>
<dbReference type="GO" id="GO:0009245">
    <property type="term" value="P:lipid A biosynthetic process"/>
    <property type="evidence" value="ECO:0007669"/>
    <property type="project" value="TreeGrafter"/>
</dbReference>
<evidence type="ECO:0000313" key="12">
    <source>
        <dbReference type="Proteomes" id="UP000601522"/>
    </source>
</evidence>
<comment type="caution">
    <text evidence="11">The sequence shown here is derived from an EMBL/GenBank/DDBJ whole genome shotgun (WGS) entry which is preliminary data.</text>
</comment>
<comment type="PTM">
    <text evidence="7">4'-phosphopantetheine is transferred from CoA to a specific serine of apo-ACP by AcpS. This modification is essential for activity because fatty acids are bound in thioester linkage to the sulfhydryl of the prosthetic group.</text>
</comment>
<dbReference type="GO" id="GO:0000036">
    <property type="term" value="F:acyl carrier activity"/>
    <property type="evidence" value="ECO:0007669"/>
    <property type="project" value="UniProtKB-UniRule"/>
</dbReference>
<dbReference type="PROSITE" id="PS50075">
    <property type="entry name" value="CARRIER"/>
    <property type="match status" value="1"/>
</dbReference>
<dbReference type="NCBIfam" id="NF002148">
    <property type="entry name" value="PRK00982.1-2"/>
    <property type="match status" value="1"/>
</dbReference>
<evidence type="ECO:0000256" key="6">
    <source>
        <dbReference type="ARBA" id="ARBA00023160"/>
    </source>
</evidence>
<evidence type="ECO:0000256" key="3">
    <source>
        <dbReference type="ARBA" id="ARBA00022553"/>
    </source>
</evidence>
<dbReference type="RefSeq" id="WP_249323321.1">
    <property type="nucleotide sequence ID" value="NZ_JACRTK010000002.1"/>
</dbReference>
<comment type="pathway">
    <text evidence="7 9">Lipid metabolism; fatty acid biosynthesis.</text>
</comment>
<dbReference type="InterPro" id="IPR009081">
    <property type="entry name" value="PP-bd_ACP"/>
</dbReference>
<dbReference type="HAMAP" id="MF_01217">
    <property type="entry name" value="Acyl_carrier"/>
    <property type="match status" value="1"/>
</dbReference>
<feature type="modified residue" description="O-(pantetheine 4'-phosphoryl)serine" evidence="7">
    <location>
        <position position="35"/>
    </location>
</feature>
<keyword evidence="3 7" id="KW-0597">Phosphoprotein</keyword>
<keyword evidence="12" id="KW-1185">Reference proteome</keyword>
<dbReference type="NCBIfam" id="TIGR00517">
    <property type="entry name" value="acyl_carrier"/>
    <property type="match status" value="1"/>
</dbReference>
<evidence type="ECO:0000256" key="5">
    <source>
        <dbReference type="ARBA" id="ARBA00023098"/>
    </source>
</evidence>
<evidence type="ECO:0000259" key="10">
    <source>
        <dbReference type="PROSITE" id="PS50075"/>
    </source>
</evidence>
<comment type="similarity">
    <text evidence="7">Belongs to the acyl carrier protein (ACP) family.</text>
</comment>
<evidence type="ECO:0000256" key="8">
    <source>
        <dbReference type="NCBIfam" id="TIGR00517"/>
    </source>
</evidence>
<dbReference type="PROSITE" id="PS00012">
    <property type="entry name" value="PHOSPHOPANTETHEINE"/>
    <property type="match status" value="1"/>
</dbReference>
<sequence length="78" mass="8883">MILEKVTKIISEQFNINEDEITLETSFDDDLNADSLDLVELVMGLEDEFGMEVEDEDVELIKTVGDAVEYIKKALEEI</sequence>
<accession>A0A926F1Z4</accession>
<dbReference type="AlphaFoldDB" id="A0A926F1Z4"/>
<comment type="PTM">
    <text evidence="9">4'-phosphopantetheine is transferred from CoA to a specific serine of apo-ACP by acpS.</text>
</comment>
<evidence type="ECO:0000256" key="4">
    <source>
        <dbReference type="ARBA" id="ARBA00022832"/>
    </source>
</evidence>
<dbReference type="GO" id="GO:0000035">
    <property type="term" value="F:acyl binding"/>
    <property type="evidence" value="ECO:0007669"/>
    <property type="project" value="TreeGrafter"/>
</dbReference>
<name>A0A926F1Z4_9FIRM</name>
<dbReference type="PANTHER" id="PTHR20863">
    <property type="entry name" value="ACYL CARRIER PROTEIN"/>
    <property type="match status" value="1"/>
</dbReference>
<gene>
    <name evidence="7 11" type="primary">acpP</name>
    <name evidence="11" type="ORF">H8689_04970</name>
</gene>
<keyword evidence="1 7" id="KW-0596">Phosphopantetheine</keyword>
<keyword evidence="6 7" id="KW-0275">Fatty acid biosynthesis</keyword>
<organism evidence="11 12">
    <name type="scientific">Wansuia hejianensis</name>
    <dbReference type="NCBI Taxonomy" id="2763667"/>
    <lineage>
        <taxon>Bacteria</taxon>
        <taxon>Bacillati</taxon>
        <taxon>Bacillota</taxon>
        <taxon>Clostridia</taxon>
        <taxon>Lachnospirales</taxon>
        <taxon>Lachnospiraceae</taxon>
        <taxon>Wansuia</taxon>
    </lineage>
</organism>
<comment type="function">
    <text evidence="7 9">Carrier of the growing fatty acid chain in fatty acid biosynthesis.</text>
</comment>
<protein>
    <recommendedName>
        <fullName evidence="7 8">Acyl carrier protein</fullName>
        <shortName evidence="7">ACP</shortName>
    </recommendedName>
</protein>
<dbReference type="Proteomes" id="UP000601522">
    <property type="component" value="Unassembled WGS sequence"/>
</dbReference>